<evidence type="ECO:0000256" key="3">
    <source>
        <dbReference type="ARBA" id="ARBA00021315"/>
    </source>
</evidence>
<evidence type="ECO:0000313" key="10">
    <source>
        <dbReference type="EMBL" id="CAB4623163.1"/>
    </source>
</evidence>
<dbReference type="AlphaFoldDB" id="A0A6J6IEH7"/>
<evidence type="ECO:0000256" key="4">
    <source>
        <dbReference type="ARBA" id="ARBA00022741"/>
    </source>
</evidence>
<dbReference type="EMBL" id="CAEZVB010000044">
    <property type="protein sequence ID" value="CAB4623163.1"/>
    <property type="molecule type" value="Genomic_DNA"/>
</dbReference>
<dbReference type="PANTHER" id="PTHR11059:SF0">
    <property type="entry name" value="DNA REPAIR PROTEIN RECN"/>
    <property type="match status" value="1"/>
</dbReference>
<keyword evidence="7" id="KW-0234">DNA repair</keyword>
<dbReference type="GO" id="GO:0043590">
    <property type="term" value="C:bacterial nucleoid"/>
    <property type="evidence" value="ECO:0007669"/>
    <property type="project" value="TreeGrafter"/>
</dbReference>
<keyword evidence="6" id="KW-0067">ATP-binding</keyword>
<organism evidence="10">
    <name type="scientific">freshwater metagenome</name>
    <dbReference type="NCBI Taxonomy" id="449393"/>
    <lineage>
        <taxon>unclassified sequences</taxon>
        <taxon>metagenomes</taxon>
        <taxon>ecological metagenomes</taxon>
    </lineage>
</organism>
<accession>A0A6J6IEH7</accession>
<evidence type="ECO:0000313" key="11">
    <source>
        <dbReference type="EMBL" id="CAB4919764.1"/>
    </source>
</evidence>
<sequence length="571" mass="60827">MITGLSIHGMGVIDDAHMEFSPGLTVITGETGAGKTMVLTGLSLLAGGKAESSVVRRGATEASVEGNWIVAANNERVIHRLEEAGAPPDIDSGAAEIVLARTVPIEGRGRAVACGRTVPRSLLEEVSGDLIAIHGQADQWQLRSNDRQREMLDRFAGAPCQSAAQDFRAAFQEWRATVAELEDLTTHRAEREREAAQLREGLEQITAVNPELGEEEALDLQAARLSNAGALLEDLTFAHDTLVGNENSDGVVGEVSKALKAIDRLATIDASLGEMRSQLLQVNVLLGDAGAHMAGYLSDLEADPARQAWVEDRRAAFRKLLKLYGPTVEDALKWRAFAEQTLAGLDGGDERVEQLRVLVDSTRISAIEAANRLSTIRVNAALELADAVSHELKSLAMPDAQLIIDVKSTQEVAEFTSNGADTMIFLLRPHPGVDPAPVTKAASGGELSRVMLAIEVTMAGRHSVPTFVFDEVDAGIGGRTAVEVGRRLAKLAAQAQVIVVTHLPQVAAFADRHLVVEKSSDGVVTESSVKFVTGPDRAAELARMLSGLDESDSGLAHAEELLAMAAADRAR</sequence>
<evidence type="ECO:0000256" key="5">
    <source>
        <dbReference type="ARBA" id="ARBA00022763"/>
    </source>
</evidence>
<proteinExistence type="inferred from homology"/>
<comment type="similarity">
    <text evidence="2">Belongs to the RecN family.</text>
</comment>
<name>A0A6J6IEH7_9ZZZZ</name>
<dbReference type="EMBL" id="CAFBMO010000108">
    <property type="protein sequence ID" value="CAB4919764.1"/>
    <property type="molecule type" value="Genomic_DNA"/>
</dbReference>
<dbReference type="GO" id="GO:0006281">
    <property type="term" value="P:DNA repair"/>
    <property type="evidence" value="ECO:0007669"/>
    <property type="project" value="UniProtKB-KW"/>
</dbReference>
<keyword evidence="5" id="KW-0227">DNA damage</keyword>
<dbReference type="InterPro" id="IPR003395">
    <property type="entry name" value="RecF/RecN/SMC_N"/>
</dbReference>
<dbReference type="Gene3D" id="3.40.50.300">
    <property type="entry name" value="P-loop containing nucleotide triphosphate hydrolases"/>
    <property type="match status" value="2"/>
</dbReference>
<evidence type="ECO:0000259" key="9">
    <source>
        <dbReference type="Pfam" id="PF02463"/>
    </source>
</evidence>
<evidence type="ECO:0000256" key="2">
    <source>
        <dbReference type="ARBA" id="ARBA00009441"/>
    </source>
</evidence>
<dbReference type="GO" id="GO:0009432">
    <property type="term" value="P:SOS response"/>
    <property type="evidence" value="ECO:0007669"/>
    <property type="project" value="TreeGrafter"/>
</dbReference>
<evidence type="ECO:0000256" key="7">
    <source>
        <dbReference type="ARBA" id="ARBA00023204"/>
    </source>
</evidence>
<dbReference type="NCBIfam" id="TIGR00634">
    <property type="entry name" value="recN"/>
    <property type="match status" value="1"/>
</dbReference>
<protein>
    <recommendedName>
        <fullName evidence="3">DNA repair protein RecN</fullName>
    </recommendedName>
    <alternativeName>
        <fullName evidence="8">Recombination protein N</fullName>
    </alternativeName>
</protein>
<dbReference type="CDD" id="cd03241">
    <property type="entry name" value="ABC_RecN"/>
    <property type="match status" value="1"/>
</dbReference>
<dbReference type="GO" id="GO:0005524">
    <property type="term" value="F:ATP binding"/>
    <property type="evidence" value="ECO:0007669"/>
    <property type="project" value="UniProtKB-KW"/>
</dbReference>
<comment type="function">
    <text evidence="1">May be involved in recombinational repair of damaged DNA.</text>
</comment>
<dbReference type="PIRSF" id="PIRSF003128">
    <property type="entry name" value="RecN"/>
    <property type="match status" value="1"/>
</dbReference>
<dbReference type="PANTHER" id="PTHR11059">
    <property type="entry name" value="DNA REPAIR PROTEIN RECN"/>
    <property type="match status" value="1"/>
</dbReference>
<dbReference type="SUPFAM" id="SSF52540">
    <property type="entry name" value="P-loop containing nucleoside triphosphate hydrolases"/>
    <property type="match status" value="1"/>
</dbReference>
<dbReference type="Pfam" id="PF02463">
    <property type="entry name" value="SMC_N"/>
    <property type="match status" value="1"/>
</dbReference>
<evidence type="ECO:0000256" key="8">
    <source>
        <dbReference type="ARBA" id="ARBA00033408"/>
    </source>
</evidence>
<reference evidence="10" key="1">
    <citation type="submission" date="2020-05" db="EMBL/GenBank/DDBJ databases">
        <authorList>
            <person name="Chiriac C."/>
            <person name="Salcher M."/>
            <person name="Ghai R."/>
            <person name="Kavagutti S V."/>
        </authorList>
    </citation>
    <scope>NUCLEOTIDE SEQUENCE</scope>
</reference>
<dbReference type="InterPro" id="IPR027417">
    <property type="entry name" value="P-loop_NTPase"/>
</dbReference>
<dbReference type="InterPro" id="IPR004604">
    <property type="entry name" value="DNA_recomb/repair_RecN"/>
</dbReference>
<feature type="domain" description="RecF/RecN/SMC N-terminal" evidence="9">
    <location>
        <begin position="14"/>
        <end position="523"/>
    </location>
</feature>
<gene>
    <name evidence="10" type="ORF">UFOPK1908_00977</name>
    <name evidence="11" type="ORF">UFOPK3576_01612</name>
</gene>
<evidence type="ECO:0000256" key="1">
    <source>
        <dbReference type="ARBA" id="ARBA00003618"/>
    </source>
</evidence>
<evidence type="ECO:0000256" key="6">
    <source>
        <dbReference type="ARBA" id="ARBA00022840"/>
    </source>
</evidence>
<keyword evidence="4" id="KW-0547">Nucleotide-binding</keyword>
<dbReference type="GO" id="GO:0006310">
    <property type="term" value="P:DNA recombination"/>
    <property type="evidence" value="ECO:0007669"/>
    <property type="project" value="InterPro"/>
</dbReference>